<dbReference type="Proteomes" id="UP000184212">
    <property type="component" value="Unassembled WGS sequence"/>
</dbReference>
<keyword evidence="2" id="KW-0808">Transferase</keyword>
<evidence type="ECO:0000259" key="1">
    <source>
        <dbReference type="Pfam" id="PF13649"/>
    </source>
</evidence>
<dbReference type="GO" id="GO:0008168">
    <property type="term" value="F:methyltransferase activity"/>
    <property type="evidence" value="ECO:0007669"/>
    <property type="project" value="UniProtKB-KW"/>
</dbReference>
<dbReference type="STRING" id="947013.SAMN04488109_1760"/>
<reference evidence="2 3" key="1">
    <citation type="submission" date="2016-11" db="EMBL/GenBank/DDBJ databases">
        <authorList>
            <person name="Jaros S."/>
            <person name="Januszkiewicz K."/>
            <person name="Wedrychowicz H."/>
        </authorList>
    </citation>
    <scope>NUCLEOTIDE SEQUENCE [LARGE SCALE GENOMIC DNA]</scope>
    <source>
        <strain evidence="2 3">DSM 24574</strain>
    </source>
</reference>
<dbReference type="SUPFAM" id="SSF53335">
    <property type="entry name" value="S-adenosyl-L-methionine-dependent methyltransferases"/>
    <property type="match status" value="1"/>
</dbReference>
<protein>
    <submittedName>
        <fullName evidence="2">Methyltransferase domain-containing protein</fullName>
    </submittedName>
</protein>
<dbReference type="Pfam" id="PF13649">
    <property type="entry name" value="Methyltransf_25"/>
    <property type="match status" value="1"/>
</dbReference>
<proteinExistence type="predicted"/>
<feature type="domain" description="Methyltransferase" evidence="1">
    <location>
        <begin position="54"/>
        <end position="128"/>
    </location>
</feature>
<accession>A0A1M5MIW8</accession>
<dbReference type="InterPro" id="IPR029063">
    <property type="entry name" value="SAM-dependent_MTases_sf"/>
</dbReference>
<dbReference type="GO" id="GO:0032259">
    <property type="term" value="P:methylation"/>
    <property type="evidence" value="ECO:0007669"/>
    <property type="project" value="UniProtKB-KW"/>
</dbReference>
<dbReference type="AlphaFoldDB" id="A0A1M5MIW8"/>
<keyword evidence="3" id="KW-1185">Reference proteome</keyword>
<keyword evidence="2" id="KW-0489">Methyltransferase</keyword>
<dbReference type="CDD" id="cd02440">
    <property type="entry name" value="AdoMet_MTases"/>
    <property type="match status" value="1"/>
</dbReference>
<dbReference type="EMBL" id="FQWQ01000001">
    <property type="protein sequence ID" value="SHG77062.1"/>
    <property type="molecule type" value="Genomic_DNA"/>
</dbReference>
<organism evidence="2 3">
    <name type="scientific">Chryseolinea serpens</name>
    <dbReference type="NCBI Taxonomy" id="947013"/>
    <lineage>
        <taxon>Bacteria</taxon>
        <taxon>Pseudomonadati</taxon>
        <taxon>Bacteroidota</taxon>
        <taxon>Cytophagia</taxon>
        <taxon>Cytophagales</taxon>
        <taxon>Fulvivirgaceae</taxon>
        <taxon>Chryseolinea</taxon>
    </lineage>
</organism>
<evidence type="ECO:0000313" key="3">
    <source>
        <dbReference type="Proteomes" id="UP000184212"/>
    </source>
</evidence>
<gene>
    <name evidence="2" type="ORF">SAMN04488109_1760</name>
</gene>
<dbReference type="InterPro" id="IPR041698">
    <property type="entry name" value="Methyltransf_25"/>
</dbReference>
<dbReference type="RefSeq" id="WP_073132844.1">
    <property type="nucleotide sequence ID" value="NZ_FQWQ01000001.1"/>
</dbReference>
<sequence>MIFEFIRLNIDITDEDFNAIYPQNISSLSPKHWTPVSVAKTASEFLAGMPGSRVLDIGSGAGKFCMVGAASTKGQFTGVEQRSDLVELSRKLCSSYDITNTRYIHANITSVDFRDFNAFYFFNPFFENVDLANRIDDRVQLDPRLYDTYSMHTVEQLAGLPLGVRLATYHSPFSIVPQSFRLVDDLYNGALHLWEKIF</sequence>
<evidence type="ECO:0000313" key="2">
    <source>
        <dbReference type="EMBL" id="SHG77062.1"/>
    </source>
</evidence>
<dbReference type="OrthoDB" id="962475at2"/>
<name>A0A1M5MIW8_9BACT</name>
<dbReference type="Gene3D" id="3.40.50.150">
    <property type="entry name" value="Vaccinia Virus protein VP39"/>
    <property type="match status" value="1"/>
</dbReference>